<dbReference type="InterPro" id="IPR036396">
    <property type="entry name" value="Cyt_P450_sf"/>
</dbReference>
<evidence type="ECO:0000256" key="16">
    <source>
        <dbReference type="PIRSR" id="PIRSR000209-1"/>
    </source>
</evidence>
<evidence type="ECO:0000256" key="1">
    <source>
        <dbReference type="ARBA" id="ARBA00001917"/>
    </source>
</evidence>
<keyword evidence="7" id="KW-0285">Flavoprotein</keyword>
<dbReference type="Pfam" id="PF00175">
    <property type="entry name" value="NAD_binding_1"/>
    <property type="match status" value="1"/>
</dbReference>
<gene>
    <name evidence="20" type="ORF">GTA08_BOTSDO08492</name>
</gene>
<dbReference type="OrthoDB" id="1470350at2759"/>
<evidence type="ECO:0000313" key="20">
    <source>
        <dbReference type="EMBL" id="KAF4303743.1"/>
    </source>
</evidence>
<dbReference type="PROSITE" id="PS51384">
    <property type="entry name" value="FAD_FR"/>
    <property type="match status" value="1"/>
</dbReference>
<keyword evidence="11" id="KW-0521">NADP</keyword>
<dbReference type="CDD" id="cd11068">
    <property type="entry name" value="CYP120A1"/>
    <property type="match status" value="1"/>
</dbReference>
<dbReference type="GO" id="GO:0003958">
    <property type="term" value="F:NADPH-hemoprotein reductase activity"/>
    <property type="evidence" value="ECO:0007669"/>
    <property type="project" value="InterPro"/>
</dbReference>
<dbReference type="GO" id="GO:0020037">
    <property type="term" value="F:heme binding"/>
    <property type="evidence" value="ECO:0007669"/>
    <property type="project" value="InterPro"/>
</dbReference>
<evidence type="ECO:0000256" key="7">
    <source>
        <dbReference type="ARBA" id="ARBA00022630"/>
    </source>
</evidence>
<dbReference type="PROSITE" id="PS00086">
    <property type="entry name" value="CYTOCHROME_P450"/>
    <property type="match status" value="1"/>
</dbReference>
<dbReference type="SUPFAM" id="SSF52218">
    <property type="entry name" value="Flavoproteins"/>
    <property type="match status" value="1"/>
</dbReference>
<protein>
    <submittedName>
        <fullName evidence="20">Uncharacterized protein</fullName>
    </submittedName>
</protein>
<dbReference type="EMBL" id="WWBZ02000051">
    <property type="protein sequence ID" value="KAF4303743.1"/>
    <property type="molecule type" value="Genomic_DNA"/>
</dbReference>
<keyword evidence="5" id="KW-0813">Transport</keyword>
<organism evidence="20 21">
    <name type="scientific">Botryosphaeria dothidea</name>
    <dbReference type="NCBI Taxonomy" id="55169"/>
    <lineage>
        <taxon>Eukaryota</taxon>
        <taxon>Fungi</taxon>
        <taxon>Dikarya</taxon>
        <taxon>Ascomycota</taxon>
        <taxon>Pezizomycotina</taxon>
        <taxon>Dothideomycetes</taxon>
        <taxon>Dothideomycetes incertae sedis</taxon>
        <taxon>Botryosphaeriales</taxon>
        <taxon>Botryosphaeriaceae</taxon>
        <taxon>Botryosphaeria</taxon>
    </lineage>
</organism>
<feature type="compositionally biased region" description="Low complexity" evidence="17">
    <location>
        <begin position="734"/>
        <end position="743"/>
    </location>
</feature>
<keyword evidence="12" id="KW-0249">Electron transport</keyword>
<evidence type="ECO:0000256" key="5">
    <source>
        <dbReference type="ARBA" id="ARBA00022448"/>
    </source>
</evidence>
<feature type="domain" description="FAD-binding FR-type" evidence="19">
    <location>
        <begin position="669"/>
        <end position="866"/>
    </location>
</feature>
<dbReference type="InterPro" id="IPR001128">
    <property type="entry name" value="Cyt_P450"/>
</dbReference>
<keyword evidence="13" id="KW-0560">Oxidoreductase</keyword>
<dbReference type="InterPro" id="IPR029039">
    <property type="entry name" value="Flavoprotein-like_sf"/>
</dbReference>
<dbReference type="Gene3D" id="1.20.990.10">
    <property type="entry name" value="NADPH-cytochrome p450 Reductase, Chain A, domain 3"/>
    <property type="match status" value="1"/>
</dbReference>
<dbReference type="PRINTS" id="PR00385">
    <property type="entry name" value="P450"/>
</dbReference>
<keyword evidence="9 16" id="KW-0479">Metal-binding</keyword>
<evidence type="ECO:0000256" key="11">
    <source>
        <dbReference type="ARBA" id="ARBA00022857"/>
    </source>
</evidence>
<evidence type="ECO:0000259" key="19">
    <source>
        <dbReference type="PROSITE" id="PS51384"/>
    </source>
</evidence>
<dbReference type="InterPro" id="IPR039261">
    <property type="entry name" value="FNR_nucleotide-bd"/>
</dbReference>
<keyword evidence="21" id="KW-1185">Reference proteome</keyword>
<dbReference type="PANTHER" id="PTHR19384">
    <property type="entry name" value="NITRIC OXIDE SYNTHASE-RELATED"/>
    <property type="match status" value="1"/>
</dbReference>
<evidence type="ECO:0000313" key="21">
    <source>
        <dbReference type="Proteomes" id="UP000572817"/>
    </source>
</evidence>
<dbReference type="GO" id="GO:0070330">
    <property type="term" value="F:aromatase activity"/>
    <property type="evidence" value="ECO:0007669"/>
    <property type="project" value="InterPro"/>
</dbReference>
<dbReference type="Pfam" id="PF00258">
    <property type="entry name" value="Flavodoxin_1"/>
    <property type="match status" value="1"/>
</dbReference>
<evidence type="ECO:0000256" key="17">
    <source>
        <dbReference type="SAM" id="MobiDB-lite"/>
    </source>
</evidence>
<dbReference type="AlphaFoldDB" id="A0A8H4IPF6"/>
<dbReference type="InterPro" id="IPR017972">
    <property type="entry name" value="Cyt_P450_CS"/>
</dbReference>
<evidence type="ECO:0000256" key="14">
    <source>
        <dbReference type="ARBA" id="ARBA00023004"/>
    </source>
</evidence>
<feature type="region of interest" description="Disordered" evidence="17">
    <location>
        <begin position="734"/>
        <end position="756"/>
    </location>
</feature>
<dbReference type="GO" id="GO:0005829">
    <property type="term" value="C:cytosol"/>
    <property type="evidence" value="ECO:0007669"/>
    <property type="project" value="TreeGrafter"/>
</dbReference>
<dbReference type="Pfam" id="PF00667">
    <property type="entry name" value="FAD_binding_1"/>
    <property type="match status" value="1"/>
</dbReference>
<dbReference type="SUPFAM" id="SSF52343">
    <property type="entry name" value="Ferredoxin reductase-like, C-terminal NADP-linked domain"/>
    <property type="match status" value="1"/>
</dbReference>
<dbReference type="PROSITE" id="PS50902">
    <property type="entry name" value="FLAVODOXIN_LIKE"/>
    <property type="match status" value="1"/>
</dbReference>
<feature type="domain" description="Flavodoxin-like" evidence="18">
    <location>
        <begin position="500"/>
        <end position="641"/>
    </location>
</feature>
<dbReference type="PANTHER" id="PTHR19384:SF127">
    <property type="entry name" value="BIFUNCTIONAL CYTOCHROME P450_NADPH--P450 REDUCTASE"/>
    <property type="match status" value="1"/>
</dbReference>
<keyword evidence="8" id="KW-0288">FMN</keyword>
<dbReference type="InterPro" id="IPR002401">
    <property type="entry name" value="Cyt_P450_E_grp-I"/>
</dbReference>
<dbReference type="Pfam" id="PF00067">
    <property type="entry name" value="p450"/>
    <property type="match status" value="1"/>
</dbReference>
<comment type="similarity">
    <text evidence="4">In the N-terminal section; belongs to the cytochrome P450 family.</text>
</comment>
<proteinExistence type="inferred from homology"/>
<dbReference type="InterPro" id="IPR023206">
    <property type="entry name" value="Bifunctional_P450_P450_red"/>
</dbReference>
<accession>A0A8H4IPF6</accession>
<dbReference type="SUPFAM" id="SSF63380">
    <property type="entry name" value="Riboflavin synthase domain-like"/>
    <property type="match status" value="1"/>
</dbReference>
<name>A0A8H4IPF6_9PEZI</name>
<dbReference type="InterPro" id="IPR023173">
    <property type="entry name" value="NADPH_Cyt_P450_Rdtase_alpha"/>
</dbReference>
<dbReference type="GO" id="GO:0010181">
    <property type="term" value="F:FMN binding"/>
    <property type="evidence" value="ECO:0007669"/>
    <property type="project" value="InterPro"/>
</dbReference>
<comment type="cofactor">
    <cofactor evidence="3">
        <name>FAD</name>
        <dbReference type="ChEBI" id="CHEBI:57692"/>
    </cofactor>
</comment>
<dbReference type="GO" id="GO:0050660">
    <property type="term" value="F:flavin adenine dinucleotide binding"/>
    <property type="evidence" value="ECO:0007669"/>
    <property type="project" value="TreeGrafter"/>
</dbReference>
<comment type="caution">
    <text evidence="20">The sequence shown here is derived from an EMBL/GenBank/DDBJ whole genome shotgun (WGS) entry which is preliminary data.</text>
</comment>
<sequence>MDSPNPQGLLPIPGPTALLFVGNVFDIDANIPTQSIVKLAEDDRPIFKLSFGGEENIFITSVELLNEFCDESRFRKVIAGGLLKLRSGAHDGLFTAHDGEPNWDIAHRVLVPVFGPTRIRDMFPQMKEVADQLLLKWRVLITTPPRTSAGDFTRLTLDTIALCAMDFRFNSFYRDGGFHPFVDSMNSWLKDADRQSSRPELVNNLRILSMKKFEADIKSMRNTCQGIVEERRRHPVEANDLLNALLHNNDPKSGQGLSDDSVIDNLITFLVAGHETTSGLLSFAFYYLLKTPETYRKAQQEVDDVIGTEPINVNHLSQLKYINALMRETLRLTPTAPGFTVGAREDTVLGGKYPIKKNVPITGLLLLIQRDPEVYGPDAAEFKPERMLDENFSKLPPGAWKPFGNGKRGCIGRAFAWQEALLVIALALQTFDFTMDDPSYELKIKESLTLKPDGFLMRSSLRRHKSANELVAGLSTGFDPKKVGSAKAPQNPASSGGKPISILYGTNSGTCEALAHRLAGDVAQRGFLASRVEPMDAATNNLPTGHPVIILTSSYDGNPPENAVKFVKWLESARPSGLNGVSYAVFGCGHHDWTTTFYKIPILVDDTLERLGAKRLVSRGAVDNADEDAFLKLEEWEDHYLLPALGAVPESSDSSGLKVTYQPPHSTHKGFAEAIVSDVKLLSEPGVSKKGHIELKFPEGMTYSVGDSLAVLPLNSRATVQRVLSRFHLAWDSPTSSAAMSSSPSPPHQDPDPTTHTALLSLAGDAYATSIRTPRISTLDLLERFPVLPLPLSTFISTLPVLRPRLYSISSAPPRPATLTFSVVDAPAKSGTGRFRGVASTHLLAQPPGAVLRVALRTTNPHFRPPPPRAPLAPALLFFGCRGPGLDDLYRGEWDAFERDGVVGVRRAHSRAREHADAAGCGYVQERLVKEREEVLGLWEQGAVVFVCGGTGMAEAVKSAVVRIVGGEAAAADPDAWIAGLEGKRYVAEVFT</sequence>
<evidence type="ECO:0000256" key="6">
    <source>
        <dbReference type="ARBA" id="ARBA00022617"/>
    </source>
</evidence>
<comment type="cofactor">
    <cofactor evidence="1">
        <name>FMN</name>
        <dbReference type="ChEBI" id="CHEBI:58210"/>
    </cofactor>
</comment>
<dbReference type="InterPro" id="IPR001433">
    <property type="entry name" value="OxRdtase_FAD/NAD-bd"/>
</dbReference>
<evidence type="ECO:0000259" key="18">
    <source>
        <dbReference type="PROSITE" id="PS50902"/>
    </source>
</evidence>
<keyword evidence="6 16" id="KW-0349">Heme</keyword>
<reference evidence="20" key="1">
    <citation type="submission" date="2020-04" db="EMBL/GenBank/DDBJ databases">
        <title>Genome Assembly and Annotation of Botryosphaeria dothidea sdau 11-99, a Latent Pathogen of Apple Fruit Ring Rot in China.</title>
        <authorList>
            <person name="Yu C."/>
            <person name="Diao Y."/>
            <person name="Lu Q."/>
            <person name="Zhao J."/>
            <person name="Cui S."/>
            <person name="Peng C."/>
            <person name="He B."/>
            <person name="Liu H."/>
        </authorList>
    </citation>
    <scope>NUCLEOTIDE SEQUENCE [LARGE SCALE GENOMIC DNA]</scope>
    <source>
        <strain evidence="20">Sdau11-99</strain>
    </source>
</reference>
<dbReference type="PRINTS" id="PR00463">
    <property type="entry name" value="EP450I"/>
</dbReference>
<dbReference type="InterPro" id="IPR008254">
    <property type="entry name" value="Flavodoxin/NO_synth"/>
</dbReference>
<dbReference type="Gene3D" id="3.40.50.360">
    <property type="match status" value="1"/>
</dbReference>
<dbReference type="FunFam" id="1.10.630.10:FF:000040">
    <property type="entry name" value="Bifunctional cytochrome P450/NADPH--P450 reductase"/>
    <property type="match status" value="1"/>
</dbReference>
<dbReference type="Gene3D" id="1.10.630.10">
    <property type="entry name" value="Cytochrome P450"/>
    <property type="match status" value="1"/>
</dbReference>
<dbReference type="SUPFAM" id="SSF48264">
    <property type="entry name" value="Cytochrome P450"/>
    <property type="match status" value="1"/>
</dbReference>
<feature type="binding site" description="axial binding residue" evidence="16">
    <location>
        <position position="410"/>
    </location>
    <ligand>
        <name>heme</name>
        <dbReference type="ChEBI" id="CHEBI:30413"/>
    </ligand>
    <ligandPart>
        <name>Fe</name>
        <dbReference type="ChEBI" id="CHEBI:18248"/>
    </ligandPart>
</feature>
<dbReference type="PIRSF" id="PIRSF000209">
    <property type="entry name" value="Bifunctional_P450_P450R"/>
    <property type="match status" value="1"/>
</dbReference>
<dbReference type="InterPro" id="IPR003097">
    <property type="entry name" value="CysJ-like_FAD-binding"/>
</dbReference>
<keyword evidence="10" id="KW-0274">FAD</keyword>
<dbReference type="Gene3D" id="3.40.50.80">
    <property type="entry name" value="Nucleotide-binding domain of ferredoxin-NADP reductase (FNR) module"/>
    <property type="match status" value="1"/>
</dbReference>
<dbReference type="InterPro" id="IPR017927">
    <property type="entry name" value="FAD-bd_FR_type"/>
</dbReference>
<keyword evidence="15" id="KW-0503">Monooxygenase</keyword>
<keyword evidence="14 16" id="KW-0408">Iron</keyword>
<evidence type="ECO:0000256" key="12">
    <source>
        <dbReference type="ARBA" id="ARBA00022982"/>
    </source>
</evidence>
<evidence type="ECO:0000256" key="9">
    <source>
        <dbReference type="ARBA" id="ARBA00022723"/>
    </source>
</evidence>
<evidence type="ECO:0000256" key="15">
    <source>
        <dbReference type="ARBA" id="ARBA00023033"/>
    </source>
</evidence>
<evidence type="ECO:0000256" key="8">
    <source>
        <dbReference type="ARBA" id="ARBA00022643"/>
    </source>
</evidence>
<evidence type="ECO:0000256" key="10">
    <source>
        <dbReference type="ARBA" id="ARBA00022827"/>
    </source>
</evidence>
<evidence type="ECO:0000256" key="13">
    <source>
        <dbReference type="ARBA" id="ARBA00023002"/>
    </source>
</evidence>
<dbReference type="GO" id="GO:0005506">
    <property type="term" value="F:iron ion binding"/>
    <property type="evidence" value="ECO:0007669"/>
    <property type="project" value="InterPro"/>
</dbReference>
<comment type="cofactor">
    <cofactor evidence="2 16">
        <name>heme</name>
        <dbReference type="ChEBI" id="CHEBI:30413"/>
    </cofactor>
</comment>
<evidence type="ECO:0000256" key="3">
    <source>
        <dbReference type="ARBA" id="ARBA00001974"/>
    </source>
</evidence>
<dbReference type="InterPro" id="IPR017938">
    <property type="entry name" value="Riboflavin_synthase-like_b-brl"/>
</dbReference>
<evidence type="ECO:0000256" key="2">
    <source>
        <dbReference type="ARBA" id="ARBA00001971"/>
    </source>
</evidence>
<evidence type="ECO:0000256" key="4">
    <source>
        <dbReference type="ARBA" id="ARBA00010018"/>
    </source>
</evidence>
<dbReference type="Proteomes" id="UP000572817">
    <property type="component" value="Unassembled WGS sequence"/>
</dbReference>
<dbReference type="Gene3D" id="2.40.30.10">
    <property type="entry name" value="Translation factors"/>
    <property type="match status" value="1"/>
</dbReference>